<feature type="compositionally biased region" description="Polar residues" evidence="3">
    <location>
        <begin position="170"/>
        <end position="197"/>
    </location>
</feature>
<feature type="compositionally biased region" description="Polar residues" evidence="3">
    <location>
        <begin position="276"/>
        <end position="291"/>
    </location>
</feature>
<gene>
    <name evidence="5" type="primary">Contig4448.g4744</name>
    <name evidence="5" type="ORF">STYLEM_11376</name>
</gene>
<dbReference type="PANTHER" id="PTHR15431">
    <property type="entry name" value="FGFR1 ONCOGENE PARTNER/LISH DOMAIN-CONTAINING PROTEIN"/>
    <property type="match status" value="1"/>
</dbReference>
<evidence type="ECO:0000259" key="4">
    <source>
        <dbReference type="Pfam" id="PF09398"/>
    </source>
</evidence>
<keyword evidence="6" id="KW-1185">Reference proteome</keyword>
<keyword evidence="1" id="KW-0963">Cytoplasm</keyword>
<feature type="compositionally biased region" description="Basic and acidic residues" evidence="3">
    <location>
        <begin position="137"/>
        <end position="146"/>
    </location>
</feature>
<feature type="region of interest" description="Disordered" evidence="3">
    <location>
        <begin position="129"/>
        <end position="249"/>
    </location>
</feature>
<dbReference type="Pfam" id="PF09398">
    <property type="entry name" value="FOP_dimer"/>
    <property type="match status" value="1"/>
</dbReference>
<proteinExistence type="predicted"/>
<evidence type="ECO:0000256" key="2">
    <source>
        <dbReference type="ARBA" id="ARBA00023212"/>
    </source>
</evidence>
<dbReference type="InterPro" id="IPR018993">
    <property type="entry name" value="FOP_dimerisation-dom_N"/>
</dbReference>
<dbReference type="Proteomes" id="UP000039865">
    <property type="component" value="Unassembled WGS sequence"/>
</dbReference>
<dbReference type="PANTHER" id="PTHR15431:SF4">
    <property type="entry name" value="PROTEIN TONNEAU 1B"/>
    <property type="match status" value="1"/>
</dbReference>
<feature type="compositionally biased region" description="Polar residues" evidence="3">
    <location>
        <begin position="227"/>
        <end position="238"/>
    </location>
</feature>
<evidence type="ECO:0000313" key="5">
    <source>
        <dbReference type="EMBL" id="CDW82344.1"/>
    </source>
</evidence>
<dbReference type="GO" id="GO:0005815">
    <property type="term" value="C:microtubule organizing center"/>
    <property type="evidence" value="ECO:0007669"/>
    <property type="project" value="InterPro"/>
</dbReference>
<dbReference type="Gene3D" id="1.20.960.40">
    <property type="match status" value="1"/>
</dbReference>
<feature type="domain" description="FGFR1 oncogene partner (FOP) N-terminal dimerisation" evidence="4">
    <location>
        <begin position="50"/>
        <end position="122"/>
    </location>
</feature>
<name>A0A078AJD1_STYLE</name>
<dbReference type="EMBL" id="CCKQ01010829">
    <property type="protein sequence ID" value="CDW82344.1"/>
    <property type="molecule type" value="Genomic_DNA"/>
</dbReference>
<protein>
    <submittedName>
        <fullName evidence="5">Fgfr1 oncogene partner</fullName>
    </submittedName>
</protein>
<feature type="compositionally biased region" description="Basic and acidic residues" evidence="3">
    <location>
        <begin position="198"/>
        <end position="224"/>
    </location>
</feature>
<dbReference type="InParanoid" id="A0A078AJD1"/>
<evidence type="ECO:0000313" key="6">
    <source>
        <dbReference type="Proteomes" id="UP000039865"/>
    </source>
</evidence>
<dbReference type="OMA" id="HIEPVER"/>
<organism evidence="5 6">
    <name type="scientific">Stylonychia lemnae</name>
    <name type="common">Ciliate</name>
    <dbReference type="NCBI Taxonomy" id="5949"/>
    <lineage>
        <taxon>Eukaryota</taxon>
        <taxon>Sar</taxon>
        <taxon>Alveolata</taxon>
        <taxon>Ciliophora</taxon>
        <taxon>Intramacronucleata</taxon>
        <taxon>Spirotrichea</taxon>
        <taxon>Stichotrichia</taxon>
        <taxon>Sporadotrichida</taxon>
        <taxon>Oxytrichidae</taxon>
        <taxon>Stylonychinae</taxon>
        <taxon>Stylonychia</taxon>
    </lineage>
</organism>
<feature type="compositionally biased region" description="Polar residues" evidence="3">
    <location>
        <begin position="147"/>
        <end position="163"/>
    </location>
</feature>
<keyword evidence="2" id="KW-0206">Cytoskeleton</keyword>
<reference evidence="5 6" key="1">
    <citation type="submission" date="2014-06" db="EMBL/GenBank/DDBJ databases">
        <authorList>
            <person name="Swart Estienne"/>
        </authorList>
    </citation>
    <scope>NUCLEOTIDE SEQUENCE [LARGE SCALE GENOMIC DNA]</scope>
    <source>
        <strain evidence="5 6">130c</strain>
    </source>
</reference>
<evidence type="ECO:0000256" key="1">
    <source>
        <dbReference type="ARBA" id="ARBA00022490"/>
    </source>
</evidence>
<sequence length="323" mass="36585">MDELKNLVIQTLETNGILGQLRAQLRSCVFKVIDNQDQIEKGQSGFHWENPNARKVMQSATGMLCAELVKDFLEFYKLDYTLAIFMPEVNLNQQNTMSKQELSKKVGISEPSGSKPLMAQLIEGFLSNDRPASSVSEKQKPKEEHSSLFSQPQIKQQDYSYQQPDKKQQESYAQSQADISKSSLKSQNQPASKAQQQVEEKSATEKHLEKASKMLEEQKREERSGYQFGSDNHNNKSGKFSRDISKKEDDIIETYGDDFEEEIDEELPEDNHLLDSNDNFNPHKNITESAGGITVSQSLGVDPSVDSLALEDYDHIEPVERLS</sequence>
<dbReference type="GO" id="GO:0034453">
    <property type="term" value="P:microtubule anchoring"/>
    <property type="evidence" value="ECO:0007669"/>
    <property type="project" value="InterPro"/>
</dbReference>
<dbReference type="AlphaFoldDB" id="A0A078AJD1"/>
<feature type="compositionally biased region" description="Basic and acidic residues" evidence="3">
    <location>
        <begin position="240"/>
        <end position="249"/>
    </location>
</feature>
<accession>A0A078AJD1</accession>
<feature type="region of interest" description="Disordered" evidence="3">
    <location>
        <begin position="271"/>
        <end position="291"/>
    </location>
</feature>
<dbReference type="OrthoDB" id="2160638at2759"/>
<evidence type="ECO:0000256" key="3">
    <source>
        <dbReference type="SAM" id="MobiDB-lite"/>
    </source>
</evidence>